<comment type="similarity">
    <text evidence="9">Belongs to the DHPS family.</text>
</comment>
<gene>
    <name evidence="11" type="primary">folP</name>
    <name evidence="11" type="ORF">ACFSQZ_07580</name>
</gene>
<dbReference type="InterPro" id="IPR006390">
    <property type="entry name" value="DHP_synth_dom"/>
</dbReference>
<dbReference type="Gene3D" id="3.20.20.20">
    <property type="entry name" value="Dihydropteroate synthase-like"/>
    <property type="match status" value="1"/>
</dbReference>
<evidence type="ECO:0000256" key="5">
    <source>
        <dbReference type="ARBA" id="ARBA00022679"/>
    </source>
</evidence>
<comment type="cofactor">
    <cofactor evidence="2 9">
        <name>Mg(2+)</name>
        <dbReference type="ChEBI" id="CHEBI:18420"/>
    </cofactor>
</comment>
<sequence length="282" mass="30614">MRWKTKRRVIDVTDRGLIMGILNVTPDSFSDGGMFVDVDAAVNHAIGMLQDGAEIIDVGGESTRPGAPMVTAEEEIERVIPVIKALRAASDCLISIDTSKAAVAEVAIEAGVDVVNDVTGLKGDVNMAKVCAKSDVGVVVMHMQGTPDTMQDRPEYEDVLRDVRKFFEERYRTLTKLGVNPQCLCFDPGIGFGKTLDHNLQLLNGLSSLVVNNRPLMLGVSRKSMIGKVLGLEEAEDRDTGTVALTAMGRNAGAKIHRVHEVKRNYEAMRMAEAVVNADESF</sequence>
<dbReference type="EMBL" id="JBHUJC010000020">
    <property type="protein sequence ID" value="MFD2276324.1"/>
    <property type="molecule type" value="Genomic_DNA"/>
</dbReference>
<dbReference type="Pfam" id="PF00809">
    <property type="entry name" value="Pterin_bind"/>
    <property type="match status" value="1"/>
</dbReference>
<keyword evidence="12" id="KW-1185">Reference proteome</keyword>
<dbReference type="InterPro" id="IPR011005">
    <property type="entry name" value="Dihydropteroate_synth-like_sf"/>
</dbReference>
<evidence type="ECO:0000313" key="11">
    <source>
        <dbReference type="EMBL" id="MFD2276324.1"/>
    </source>
</evidence>
<dbReference type="PROSITE" id="PS50972">
    <property type="entry name" value="PTERIN_BINDING"/>
    <property type="match status" value="1"/>
</dbReference>
<dbReference type="PROSITE" id="PS00793">
    <property type="entry name" value="DHPS_2"/>
    <property type="match status" value="1"/>
</dbReference>
<evidence type="ECO:0000256" key="3">
    <source>
        <dbReference type="ARBA" id="ARBA00004763"/>
    </source>
</evidence>
<keyword evidence="5 9" id="KW-0808">Transferase</keyword>
<evidence type="ECO:0000256" key="7">
    <source>
        <dbReference type="ARBA" id="ARBA00022842"/>
    </source>
</evidence>
<name>A0ABW5E1M7_9BACT</name>
<dbReference type="InterPro" id="IPR045031">
    <property type="entry name" value="DHP_synth-like"/>
</dbReference>
<dbReference type="PROSITE" id="PS00792">
    <property type="entry name" value="DHPS_1"/>
    <property type="match status" value="1"/>
</dbReference>
<evidence type="ECO:0000256" key="8">
    <source>
        <dbReference type="ARBA" id="ARBA00022909"/>
    </source>
</evidence>
<evidence type="ECO:0000256" key="6">
    <source>
        <dbReference type="ARBA" id="ARBA00022723"/>
    </source>
</evidence>
<dbReference type="PANTHER" id="PTHR20941:SF1">
    <property type="entry name" value="FOLIC ACID SYNTHESIS PROTEIN FOL1"/>
    <property type="match status" value="1"/>
</dbReference>
<reference evidence="12" key="1">
    <citation type="journal article" date="2019" name="Int. J. Syst. Evol. Microbiol.">
        <title>The Global Catalogue of Microorganisms (GCM) 10K type strain sequencing project: providing services to taxonomists for standard genome sequencing and annotation.</title>
        <authorList>
            <consortium name="The Broad Institute Genomics Platform"/>
            <consortium name="The Broad Institute Genome Sequencing Center for Infectious Disease"/>
            <person name="Wu L."/>
            <person name="Ma J."/>
        </authorList>
    </citation>
    <scope>NUCLEOTIDE SEQUENCE [LARGE SCALE GENOMIC DNA]</scope>
    <source>
        <strain evidence="12">JCM 16545</strain>
    </source>
</reference>
<dbReference type="Proteomes" id="UP001597297">
    <property type="component" value="Unassembled WGS sequence"/>
</dbReference>
<dbReference type="EC" id="2.5.1.15" evidence="4 9"/>
<comment type="function">
    <text evidence="9">Catalyzes the condensation of para-aminobenzoate (pABA) with 6-hydroxymethyl-7,8-dihydropterin diphosphate (DHPt-PP) to form 7,8-dihydropteroate (H2Pte), the immediate precursor of folate derivatives.</text>
</comment>
<keyword evidence="6 9" id="KW-0479">Metal-binding</keyword>
<comment type="catalytic activity">
    <reaction evidence="1">
        <text>(7,8-dihydropterin-6-yl)methyl diphosphate + 4-aminobenzoate = 7,8-dihydropteroate + diphosphate</text>
        <dbReference type="Rhea" id="RHEA:19949"/>
        <dbReference type="ChEBI" id="CHEBI:17836"/>
        <dbReference type="ChEBI" id="CHEBI:17839"/>
        <dbReference type="ChEBI" id="CHEBI:33019"/>
        <dbReference type="ChEBI" id="CHEBI:72950"/>
        <dbReference type="EC" id="2.5.1.15"/>
    </reaction>
</comment>
<feature type="domain" description="Pterin-binding" evidence="10">
    <location>
        <begin position="16"/>
        <end position="270"/>
    </location>
</feature>
<dbReference type="NCBIfam" id="TIGR01496">
    <property type="entry name" value="DHPS"/>
    <property type="match status" value="1"/>
</dbReference>
<comment type="pathway">
    <text evidence="3 9">Cofactor biosynthesis; tetrahydrofolate biosynthesis; 7,8-dihydrofolate from 2-amino-4-hydroxy-6-hydroxymethyl-7,8-dihydropteridine diphosphate and 4-aminobenzoate: step 1/2.</text>
</comment>
<dbReference type="SUPFAM" id="SSF51717">
    <property type="entry name" value="Dihydropteroate synthetase-like"/>
    <property type="match status" value="1"/>
</dbReference>
<dbReference type="CDD" id="cd00739">
    <property type="entry name" value="DHPS"/>
    <property type="match status" value="1"/>
</dbReference>
<comment type="caution">
    <text evidence="11">The sequence shown here is derived from an EMBL/GenBank/DDBJ whole genome shotgun (WGS) entry which is preliminary data.</text>
</comment>
<evidence type="ECO:0000313" key="12">
    <source>
        <dbReference type="Proteomes" id="UP001597297"/>
    </source>
</evidence>
<dbReference type="RefSeq" id="WP_377094333.1">
    <property type="nucleotide sequence ID" value="NZ_JBHSJM010000001.1"/>
</dbReference>
<dbReference type="PANTHER" id="PTHR20941">
    <property type="entry name" value="FOLATE SYNTHESIS PROTEINS"/>
    <property type="match status" value="1"/>
</dbReference>
<dbReference type="GO" id="GO:0004156">
    <property type="term" value="F:dihydropteroate synthase activity"/>
    <property type="evidence" value="ECO:0007669"/>
    <property type="project" value="UniProtKB-EC"/>
</dbReference>
<evidence type="ECO:0000259" key="10">
    <source>
        <dbReference type="PROSITE" id="PS50972"/>
    </source>
</evidence>
<protein>
    <recommendedName>
        <fullName evidence="4 9">Dihydropteroate synthase</fullName>
        <shortName evidence="9">DHPS</shortName>
        <ecNumber evidence="4 9">2.5.1.15</ecNumber>
    </recommendedName>
    <alternativeName>
        <fullName evidence="9">Dihydropteroate pyrophosphorylase</fullName>
    </alternativeName>
</protein>
<evidence type="ECO:0000256" key="2">
    <source>
        <dbReference type="ARBA" id="ARBA00001946"/>
    </source>
</evidence>
<evidence type="ECO:0000256" key="9">
    <source>
        <dbReference type="RuleBase" id="RU361205"/>
    </source>
</evidence>
<dbReference type="InterPro" id="IPR000489">
    <property type="entry name" value="Pterin-binding_dom"/>
</dbReference>
<keyword evidence="7 9" id="KW-0460">Magnesium</keyword>
<organism evidence="11 12">
    <name type="scientific">Rubritalea spongiae</name>
    <dbReference type="NCBI Taxonomy" id="430797"/>
    <lineage>
        <taxon>Bacteria</taxon>
        <taxon>Pseudomonadati</taxon>
        <taxon>Verrucomicrobiota</taxon>
        <taxon>Verrucomicrobiia</taxon>
        <taxon>Verrucomicrobiales</taxon>
        <taxon>Rubritaleaceae</taxon>
        <taxon>Rubritalea</taxon>
    </lineage>
</organism>
<proteinExistence type="inferred from homology"/>
<evidence type="ECO:0000256" key="1">
    <source>
        <dbReference type="ARBA" id="ARBA00000012"/>
    </source>
</evidence>
<accession>A0ABW5E1M7</accession>
<evidence type="ECO:0000256" key="4">
    <source>
        <dbReference type="ARBA" id="ARBA00012458"/>
    </source>
</evidence>
<keyword evidence="8 9" id="KW-0289">Folate biosynthesis</keyword>